<comment type="similarity">
    <text evidence="2">Belongs to the immunoglobulin superfamily. DCC family.</text>
</comment>
<dbReference type="InterPro" id="IPR007110">
    <property type="entry name" value="Ig-like_dom"/>
</dbReference>
<reference evidence="17" key="1">
    <citation type="journal article" date="2015" name="Nat. Genet.">
        <title>The genome and transcriptome of the zoonotic hookworm Ancylostoma ceylanicum identify infection-specific gene families.</title>
        <authorList>
            <person name="Schwarz E.M."/>
            <person name="Hu Y."/>
            <person name="Antoshechkin I."/>
            <person name="Miller M.M."/>
            <person name="Sternberg P.W."/>
            <person name="Aroian R.V."/>
        </authorList>
    </citation>
    <scope>NUCLEOTIDE SEQUENCE</scope>
    <source>
        <strain evidence="17">HY135</strain>
    </source>
</reference>
<keyword evidence="11" id="KW-0393">Immunoglobulin domain</keyword>
<dbReference type="Pfam" id="PF13927">
    <property type="entry name" value="Ig_3"/>
    <property type="match status" value="1"/>
</dbReference>
<feature type="domain" description="Fibronectin type-III" evidence="15">
    <location>
        <begin position="465"/>
        <end position="555"/>
    </location>
</feature>
<dbReference type="InterPro" id="IPR003598">
    <property type="entry name" value="Ig_sub2"/>
</dbReference>
<dbReference type="Pfam" id="PF07679">
    <property type="entry name" value="I-set"/>
    <property type="match status" value="3"/>
</dbReference>
<evidence type="ECO:0000256" key="7">
    <source>
        <dbReference type="ARBA" id="ARBA00022989"/>
    </source>
</evidence>
<dbReference type="FunFam" id="2.60.40.10:FF:000759">
    <property type="entry name" value="Immunoglobulin superfamily DCC subclass member 4"/>
    <property type="match status" value="1"/>
</dbReference>
<keyword evidence="5" id="KW-0732">Signal</keyword>
<dbReference type="Proteomes" id="UP000024635">
    <property type="component" value="Unassembled WGS sequence"/>
</dbReference>
<evidence type="ECO:0000259" key="15">
    <source>
        <dbReference type="PROSITE" id="PS50853"/>
    </source>
</evidence>
<comment type="caution">
    <text evidence="16">The sequence shown here is derived from an EMBL/GenBank/DDBJ whole genome shotgun (WGS) entry which is preliminary data.</text>
</comment>
<feature type="compositionally biased region" description="Polar residues" evidence="12">
    <location>
        <begin position="1294"/>
        <end position="1319"/>
    </location>
</feature>
<keyword evidence="3" id="KW-1003">Cell membrane</keyword>
<evidence type="ECO:0000256" key="6">
    <source>
        <dbReference type="ARBA" id="ARBA00022737"/>
    </source>
</evidence>
<dbReference type="CDD" id="cd00063">
    <property type="entry name" value="FN3"/>
    <property type="match status" value="6"/>
</dbReference>
<dbReference type="InterPro" id="IPR003961">
    <property type="entry name" value="FN3_dom"/>
</dbReference>
<dbReference type="Gene3D" id="2.60.40.10">
    <property type="entry name" value="Immunoglobulins"/>
    <property type="match status" value="10"/>
</dbReference>
<dbReference type="PROSITE" id="PS50835">
    <property type="entry name" value="IG_LIKE"/>
    <property type="match status" value="4"/>
</dbReference>
<dbReference type="OrthoDB" id="114660at2759"/>
<dbReference type="InterPro" id="IPR013783">
    <property type="entry name" value="Ig-like_fold"/>
</dbReference>
<evidence type="ECO:0000256" key="13">
    <source>
        <dbReference type="SAM" id="Phobius"/>
    </source>
</evidence>
<dbReference type="InterPro" id="IPR036116">
    <property type="entry name" value="FN3_sf"/>
</dbReference>
<keyword evidence="9" id="KW-1015">Disulfide bond</keyword>
<evidence type="ECO:0000256" key="3">
    <source>
        <dbReference type="ARBA" id="ARBA00022475"/>
    </source>
</evidence>
<evidence type="ECO:0000256" key="1">
    <source>
        <dbReference type="ARBA" id="ARBA00004251"/>
    </source>
</evidence>
<dbReference type="InterPro" id="IPR036179">
    <property type="entry name" value="Ig-like_dom_sf"/>
</dbReference>
<evidence type="ECO:0000256" key="8">
    <source>
        <dbReference type="ARBA" id="ARBA00023136"/>
    </source>
</evidence>
<evidence type="ECO:0000313" key="17">
    <source>
        <dbReference type="Proteomes" id="UP000024635"/>
    </source>
</evidence>
<keyword evidence="8 13" id="KW-0472">Membrane</keyword>
<feature type="domain" description="Fibronectin type-III" evidence="15">
    <location>
        <begin position="762"/>
        <end position="853"/>
    </location>
</feature>
<keyword evidence="7 13" id="KW-1133">Transmembrane helix</keyword>
<evidence type="ECO:0000256" key="4">
    <source>
        <dbReference type="ARBA" id="ARBA00022692"/>
    </source>
</evidence>
<evidence type="ECO:0000256" key="11">
    <source>
        <dbReference type="ARBA" id="ARBA00023319"/>
    </source>
</evidence>
<sequence length="1500" mass="163959">MKMVTLKGIVIYLFLLYSAIPTIHAHKRFHARRASGLNDHFIGFRFDDQPKTTTVTDGHILLNCQYTVERDSIKDVRLEWKKDGSSLNVKSSSRMQLFSNGSLSIHDVTVGDAGSYRCIVHVTSNDGFTWTYMSRKATITLSDLPKFEAQPIDRLVPKGQPVVFQCITLAKPPPAVVWYHNNQAISSGADYNILPVSSSLEIASVQPRHEGEYKCVVEGAGKRRTSLSGRLRIDTGIPSQELTFLSSPRVQTAKEGDDIILECLVSSQGSAEVRWLKDTRQVAIDGLRIRRVGISSLLLSNVMGSDSGLYTCRASNTHDSLDRTVAVHVAVEPKLTVHPQSKIALETADVEFECLATGSPAPTLSWFKNGEAIIASDYFVVEPTRLRILGLVKADQGVYQCIADNEAGSDQASAQLLVDTAGPTYLSTIGVDSSTLSARTSPISFSADDSSSVAASSGQPLVASAPLGLKVGSLGSRFVNLEWDPPLVRHGHIMRYHIFYKEEDSDRERMLNSSTTSVTVTSLQPNTLYLLRVAAENEAGMGKISDHVKITTKKEQAVPGRVTNLVARALGPETIEVKWDPPQGGPTALRYKLFYIRNPPEPDDKETQTIISSTAYTLHGMDKFTEYQIRVEAEGENGSGLSSAPLKVRTLSDVPSSPPRDIVAETMSSTSVRISWSEPDPETTNGEVTGYRLKYKTRVRGSKGNTFVLDASEREYTITGLDVNTQYLVRMAVVNHNGTGPYSDWIPVATSLMDKEEALLGAPRELRPQAGPDYILISWLPPADETILVRGYQIGWGNNVPDVSMERVGPNVLQHKITGLRPSREYVVSLRAFNKQGSGFPIYETVKTLSHSSTLLLDGTLSSGPLTTPLGVRAEALSATSIRVTWTESDPNAFNMMYTVRYSTRFVTYFTTAFLSWSILFCSSFNFDAVPFVIFAGGSSTISEGKFVIFSADGNQVRYVNVSESWVTIEGLRPDTEYEFSVRSLTAGATPSTWSMAARNKTHPSAPSSAPRDLTVLPAASGDPQAVLLNWQPPKYSNGEVEEYLIYYTDRVMQADKDWTIHYVQGDRLSHEIRNLLPKTTYYFKIQARNEKGYGPLSPVQTFAPFGGSRPAGVVVPASGKGSNLRWNDLLALFTSNPMYIAVVVAFAALVLLCIILVAVCVFKRSAKNKNGYTAGKKTSTQQPGADLWIDHPSGNHIRGGPSDYMVNGIGASVVDMKHLTGPEVVESPPPRYHALQDSTYGSVSMRHSRTPARHSISSYDEELRRLELESRRPVVVGRAKPILASVIGYGPSSEESQGTLSRSYHHSQSSLEGQRQRTPQVVYTGSGRHQPIAKIEFGESPYGSTSALAPGTPPVPMQAPPPGPPSVVDGYRTLRGGVSSSNTQSQGALRSFTQLAGTPPPPSSSQAMSQQQVRPIVVAAGGRQLPVGRATAQPRVNVTNIYSPYASCSSDTEMEKKQAQVEAEVPDNSGNLRVRHSLLQSEQILKLLEFCSLQTQRRN</sequence>
<dbReference type="STRING" id="53326.A0A016TM40"/>
<dbReference type="GO" id="GO:0098609">
    <property type="term" value="P:cell-cell adhesion"/>
    <property type="evidence" value="ECO:0007669"/>
    <property type="project" value="TreeGrafter"/>
</dbReference>
<feature type="domain" description="Ig-like" evidence="14">
    <location>
        <begin position="238"/>
        <end position="328"/>
    </location>
</feature>
<keyword evidence="10" id="KW-0325">Glycoprotein</keyword>
<organism evidence="16 17">
    <name type="scientific">Ancylostoma ceylanicum</name>
    <dbReference type="NCBI Taxonomy" id="53326"/>
    <lineage>
        <taxon>Eukaryota</taxon>
        <taxon>Metazoa</taxon>
        <taxon>Ecdysozoa</taxon>
        <taxon>Nematoda</taxon>
        <taxon>Chromadorea</taxon>
        <taxon>Rhabditida</taxon>
        <taxon>Rhabditina</taxon>
        <taxon>Rhabditomorpha</taxon>
        <taxon>Strongyloidea</taxon>
        <taxon>Ancylostomatidae</taxon>
        <taxon>Ancylostomatinae</taxon>
        <taxon>Ancylostoma</taxon>
    </lineage>
</organism>
<keyword evidence="4 13" id="KW-0812">Transmembrane</keyword>
<dbReference type="InterPro" id="IPR003599">
    <property type="entry name" value="Ig_sub"/>
</dbReference>
<dbReference type="PROSITE" id="PS50853">
    <property type="entry name" value="FN3"/>
    <property type="match status" value="6"/>
</dbReference>
<name>A0A016TM40_9BILA</name>
<evidence type="ECO:0000313" key="16">
    <source>
        <dbReference type="EMBL" id="EYC03732.1"/>
    </source>
</evidence>
<dbReference type="PANTHER" id="PTHR44170:SF54">
    <property type="entry name" value="FI24025P1"/>
    <property type="match status" value="1"/>
</dbReference>
<feature type="domain" description="Fibronectin type-III" evidence="15">
    <location>
        <begin position="1010"/>
        <end position="1112"/>
    </location>
</feature>
<evidence type="ECO:0000256" key="9">
    <source>
        <dbReference type="ARBA" id="ARBA00023157"/>
    </source>
</evidence>
<dbReference type="EMBL" id="JARK01001428">
    <property type="protein sequence ID" value="EYC03732.1"/>
    <property type="molecule type" value="Genomic_DNA"/>
</dbReference>
<feature type="domain" description="Fibronectin type-III" evidence="15">
    <location>
        <begin position="896"/>
        <end position="1005"/>
    </location>
</feature>
<evidence type="ECO:0000256" key="10">
    <source>
        <dbReference type="ARBA" id="ARBA00023180"/>
    </source>
</evidence>
<dbReference type="SMART" id="SM00408">
    <property type="entry name" value="IGc2"/>
    <property type="match status" value="4"/>
</dbReference>
<feature type="domain" description="Ig-like" evidence="14">
    <location>
        <begin position="333"/>
        <end position="417"/>
    </location>
</feature>
<dbReference type="PRINTS" id="PR00014">
    <property type="entry name" value="FNTYPEIII"/>
</dbReference>
<keyword evidence="17" id="KW-1185">Reference proteome</keyword>
<feature type="region of interest" description="Disordered" evidence="12">
    <location>
        <begin position="1289"/>
        <end position="1319"/>
    </location>
</feature>
<dbReference type="GO" id="GO:0005886">
    <property type="term" value="C:plasma membrane"/>
    <property type="evidence" value="ECO:0007669"/>
    <property type="project" value="UniProtKB-SubCell"/>
</dbReference>
<feature type="domain" description="Fibronectin type-III" evidence="15">
    <location>
        <begin position="658"/>
        <end position="753"/>
    </location>
</feature>
<dbReference type="SMART" id="SM00409">
    <property type="entry name" value="IG"/>
    <property type="match status" value="4"/>
</dbReference>
<dbReference type="PANTHER" id="PTHR44170">
    <property type="entry name" value="PROTEIN SIDEKICK"/>
    <property type="match status" value="1"/>
</dbReference>
<feature type="domain" description="Ig-like" evidence="14">
    <location>
        <begin position="21"/>
        <end position="129"/>
    </location>
</feature>
<keyword evidence="6" id="KW-0677">Repeat</keyword>
<comment type="subcellular location">
    <subcellularLocation>
        <location evidence="1">Cell membrane</location>
        <topology evidence="1">Single-pass type I membrane protein</topology>
    </subcellularLocation>
</comment>
<feature type="domain" description="Fibronectin type-III" evidence="15">
    <location>
        <begin position="561"/>
        <end position="653"/>
    </location>
</feature>
<dbReference type="FunFam" id="2.60.40.10:FF:000004">
    <property type="entry name" value="DCC isoform 1"/>
    <property type="match status" value="1"/>
</dbReference>
<proteinExistence type="inferred from homology"/>
<evidence type="ECO:0000259" key="14">
    <source>
        <dbReference type="PROSITE" id="PS50835"/>
    </source>
</evidence>
<evidence type="ECO:0008006" key="18">
    <source>
        <dbReference type="Google" id="ProtNLM"/>
    </source>
</evidence>
<dbReference type="FunFam" id="2.60.40.10:FF:000028">
    <property type="entry name" value="Neuronal cell adhesion molecule"/>
    <property type="match status" value="1"/>
</dbReference>
<dbReference type="SUPFAM" id="SSF48726">
    <property type="entry name" value="Immunoglobulin"/>
    <property type="match status" value="4"/>
</dbReference>
<evidence type="ECO:0000256" key="2">
    <source>
        <dbReference type="ARBA" id="ARBA00009588"/>
    </source>
</evidence>
<protein>
    <recommendedName>
        <fullName evidence="18">Fibronectin type III domain protein</fullName>
    </recommendedName>
</protein>
<evidence type="ECO:0000256" key="5">
    <source>
        <dbReference type="ARBA" id="ARBA00022729"/>
    </source>
</evidence>
<evidence type="ECO:0000256" key="12">
    <source>
        <dbReference type="SAM" id="MobiDB-lite"/>
    </source>
</evidence>
<dbReference type="SUPFAM" id="SSF49265">
    <property type="entry name" value="Fibronectin type III"/>
    <property type="match status" value="4"/>
</dbReference>
<dbReference type="CDD" id="cd00096">
    <property type="entry name" value="Ig"/>
    <property type="match status" value="1"/>
</dbReference>
<dbReference type="InterPro" id="IPR013098">
    <property type="entry name" value="Ig_I-set"/>
</dbReference>
<feature type="domain" description="Ig-like" evidence="14">
    <location>
        <begin position="145"/>
        <end position="228"/>
    </location>
</feature>
<dbReference type="SMART" id="SM00060">
    <property type="entry name" value="FN3"/>
    <property type="match status" value="6"/>
</dbReference>
<dbReference type="Pfam" id="PF00041">
    <property type="entry name" value="fn3"/>
    <property type="match status" value="5"/>
</dbReference>
<feature type="transmembrane region" description="Helical" evidence="13">
    <location>
        <begin position="1139"/>
        <end position="1163"/>
    </location>
</feature>
<accession>A0A016TM40</accession>
<gene>
    <name evidence="16" type="primary">Acey_s0092.g2592</name>
    <name evidence="16" type="synonym">Acey-unc-40</name>
    <name evidence="16" type="ORF">Y032_0092g2592</name>
</gene>